<protein>
    <submittedName>
        <fullName evidence="4">Glutathione S-transferase</fullName>
    </submittedName>
</protein>
<evidence type="ECO:0000259" key="3">
    <source>
        <dbReference type="PROSITE" id="PS50405"/>
    </source>
</evidence>
<dbReference type="CDD" id="cd10291">
    <property type="entry name" value="GST_C_YfcG_like"/>
    <property type="match status" value="1"/>
</dbReference>
<dbReference type="PANTHER" id="PTHR44051:SF19">
    <property type="entry name" value="DISULFIDE-BOND OXIDOREDUCTASE YFCG"/>
    <property type="match status" value="1"/>
</dbReference>
<name>Q6N7S4_RHOPA</name>
<dbReference type="InterPro" id="IPR004045">
    <property type="entry name" value="Glutathione_S-Trfase_N"/>
</dbReference>
<reference evidence="4" key="1">
    <citation type="journal article" date="2004" name="Nat. Biotechnol.">
        <title>Complete genome sequence of the metabolically versatile photosynthetic bacterium Rhodopseudomonas palustris.</title>
        <authorList>
            <person name="Larimer F.W."/>
            <person name="Chain P."/>
            <person name="Hauser L."/>
            <person name="Lamerdin J."/>
            <person name="Malfatti S."/>
            <person name="Do L."/>
            <person name="Land M.L."/>
            <person name="Pelletier D.A."/>
            <person name="Beatty J.T."/>
            <person name="Lang A.S."/>
            <person name="Tabita F.R."/>
            <person name="Gibson J.L."/>
            <person name="Hanson T.E."/>
            <person name="Bobst C."/>
            <person name="Torres J.L."/>
            <person name="Peres C."/>
            <person name="Harrison F.H."/>
            <person name="Gibson J."/>
            <person name="Harwood C.S."/>
        </authorList>
    </citation>
    <scope>NUCLEOTIDE SEQUENCE [LARGE SCALE GENOMIC DNA]</scope>
    <source>
        <strain evidence="4">CGA009</strain>
    </source>
</reference>
<dbReference type="SUPFAM" id="SSF52833">
    <property type="entry name" value="Thioredoxin-like"/>
    <property type="match status" value="1"/>
</dbReference>
<dbReference type="InterPro" id="IPR010987">
    <property type="entry name" value="Glutathione-S-Trfase_C-like"/>
</dbReference>
<dbReference type="HOGENOM" id="CLU_011226_14_4_5"/>
<feature type="domain" description="GST C-terminal" evidence="3">
    <location>
        <begin position="115"/>
        <end position="237"/>
    </location>
</feature>
<gene>
    <name evidence="4" type="ordered locus">RPA2182</name>
</gene>
<dbReference type="CDD" id="cd03048">
    <property type="entry name" value="GST_N_Ure2p_like"/>
    <property type="match status" value="1"/>
</dbReference>
<dbReference type="PANTHER" id="PTHR44051">
    <property type="entry name" value="GLUTATHIONE S-TRANSFERASE-RELATED"/>
    <property type="match status" value="1"/>
</dbReference>
<dbReference type="InterPro" id="IPR036249">
    <property type="entry name" value="Thioredoxin-like_sf"/>
</dbReference>
<proteinExistence type="inferred from homology"/>
<dbReference type="eggNOG" id="COG0625">
    <property type="taxonomic scope" value="Bacteria"/>
</dbReference>
<dbReference type="AlphaFoldDB" id="Q6N7S4"/>
<dbReference type="InterPro" id="IPR040079">
    <property type="entry name" value="Glutathione_S-Trfase"/>
</dbReference>
<dbReference type="SFLD" id="SFLDG00358">
    <property type="entry name" value="Main_(cytGST)"/>
    <property type="match status" value="1"/>
</dbReference>
<dbReference type="InterPro" id="IPR036282">
    <property type="entry name" value="Glutathione-S-Trfase_C_sf"/>
</dbReference>
<dbReference type="SFLD" id="SFLDG01151">
    <property type="entry name" value="Main.2:_Nu-like"/>
    <property type="match status" value="1"/>
</dbReference>
<dbReference type="PROSITE" id="PS50404">
    <property type="entry name" value="GST_NTER"/>
    <property type="match status" value="1"/>
</dbReference>
<dbReference type="Pfam" id="PF02798">
    <property type="entry name" value="GST_N"/>
    <property type="match status" value="1"/>
</dbReference>
<evidence type="ECO:0000256" key="1">
    <source>
        <dbReference type="RuleBase" id="RU003494"/>
    </source>
</evidence>
<accession>Q6N7S4</accession>
<dbReference type="PROSITE" id="PS50405">
    <property type="entry name" value="GST_CTER"/>
    <property type="match status" value="1"/>
</dbReference>
<dbReference type="EMBL" id="BX572600">
    <property type="protein sequence ID" value="CAE27623.1"/>
    <property type="molecule type" value="Genomic_DNA"/>
</dbReference>
<dbReference type="Pfam" id="PF00043">
    <property type="entry name" value="GST_C"/>
    <property type="match status" value="1"/>
</dbReference>
<dbReference type="PhylomeDB" id="Q6N7S4"/>
<dbReference type="SFLD" id="SFLDS00019">
    <property type="entry name" value="Glutathione_Transferase_(cytos"/>
    <property type="match status" value="1"/>
</dbReference>
<comment type="similarity">
    <text evidence="1">Belongs to the GST superfamily.</text>
</comment>
<dbReference type="STRING" id="258594.RPA2182"/>
<sequence length="264" mass="29324">MRDRGDKPAEAGLGLTQTRQEDPAAMIDLYYAPTPNGWKISIMLEECGLPYKVVPMQLGRGDQHQPGFLKLSPNGRMPAIVDHAPIGGGAPLSVFESGAILIYLAEKSGQLMPTETRARFEVMQWLMWQMAGLGPMLGQNGHFLLYAPEKIPYAIDRYSREAKRLYGVLDQRLADRACIAGDYSIADIACFPWIMTHKAQGLTLDDYPNIKRWYAALRARPKLQAGLALGKEDKKPMDEQARKLLFGVDKPAHADAQAQSAQQQ</sequence>
<evidence type="ECO:0000313" key="4">
    <source>
        <dbReference type="EMBL" id="CAE27623.1"/>
    </source>
</evidence>
<dbReference type="Gene3D" id="1.20.1050.10">
    <property type="match status" value="1"/>
</dbReference>
<feature type="domain" description="GST N-terminal" evidence="2">
    <location>
        <begin position="24"/>
        <end position="112"/>
    </location>
</feature>
<organism evidence="4">
    <name type="scientific">Rhodopseudomonas palustris (strain ATCC BAA-98 / CGA009)</name>
    <dbReference type="NCBI Taxonomy" id="258594"/>
    <lineage>
        <taxon>Bacteria</taxon>
        <taxon>Pseudomonadati</taxon>
        <taxon>Pseudomonadota</taxon>
        <taxon>Alphaproteobacteria</taxon>
        <taxon>Hyphomicrobiales</taxon>
        <taxon>Nitrobacteraceae</taxon>
        <taxon>Rhodopseudomonas</taxon>
    </lineage>
</organism>
<evidence type="ECO:0000259" key="2">
    <source>
        <dbReference type="PROSITE" id="PS50404"/>
    </source>
</evidence>
<dbReference type="SUPFAM" id="SSF47616">
    <property type="entry name" value="GST C-terminal domain-like"/>
    <property type="match status" value="1"/>
</dbReference>
<dbReference type="Gene3D" id="3.40.30.10">
    <property type="entry name" value="Glutaredoxin"/>
    <property type="match status" value="1"/>
</dbReference>
<dbReference type="InterPro" id="IPR004046">
    <property type="entry name" value="GST_C"/>
</dbReference>